<accession>A0AAE7NQH0</accession>
<dbReference type="Gene3D" id="3.40.109.10">
    <property type="entry name" value="NADH Oxidase"/>
    <property type="match status" value="1"/>
</dbReference>
<dbReference type="SUPFAM" id="SSF55469">
    <property type="entry name" value="FMN-dependent nitroreductase-like"/>
    <property type="match status" value="1"/>
</dbReference>
<dbReference type="KEGG" id="barh:WN72_30400"/>
<sequence length="388" mass="43144">MAKTANRNRIAKTANKSRIAKTASRKRASSRQQIMRRFAEEFGIKIDQLSQWMSESHRIDSGKGNAATPEYGIETPVDSGHVESSVAYKSMRVSAQKELCSLVELLSEPEALRLLPTIKDVASGERFWEEDVGLFYNEYVKTRHLSVDRGHTGLVSAELENNGSYYAPVSVPNFERDPRWIQLPTPQPILTSLTQLLRDRRSRRDYAESAVRLVELATLLEHACGVTGTAPAYGYQNLALRTFPSTGGLQSPDVYLFARSVERLAMGLYRYHSLSRSLELIEGGDYSSLLASIFFQNRAVDRAAVVIVLVGNYARVKWKYGARSYRYMCMDIGFLGQNLQLAAEGLGLGSCPIAAFVEDGLEQVLRIDGKEQFALLGCTLGRPIEAAS</sequence>
<name>A0AAE7NQH0_9BRAD</name>
<dbReference type="InterPro" id="IPR029479">
    <property type="entry name" value="Nitroreductase"/>
</dbReference>
<dbReference type="PANTHER" id="PTHR43745:SF2">
    <property type="entry name" value="NITROREDUCTASE MJ1384-RELATED"/>
    <property type="match status" value="1"/>
</dbReference>
<dbReference type="InterPro" id="IPR052544">
    <property type="entry name" value="Bacteriocin_Proc_Enz"/>
</dbReference>
<dbReference type="InterPro" id="IPR000415">
    <property type="entry name" value="Nitroreductase-like"/>
</dbReference>
<dbReference type="NCBIfam" id="TIGR03605">
    <property type="entry name" value="antibiot_sagB"/>
    <property type="match status" value="1"/>
</dbReference>
<evidence type="ECO:0000259" key="2">
    <source>
        <dbReference type="Pfam" id="PF00881"/>
    </source>
</evidence>
<organism evidence="3 4">
    <name type="scientific">Bradyrhizobium arachidis</name>
    <dbReference type="NCBI Taxonomy" id="858423"/>
    <lineage>
        <taxon>Bacteria</taxon>
        <taxon>Pseudomonadati</taxon>
        <taxon>Pseudomonadota</taxon>
        <taxon>Alphaproteobacteria</taxon>
        <taxon>Hyphomicrobiales</taxon>
        <taxon>Nitrobacteraceae</taxon>
        <taxon>Bradyrhizobium</taxon>
    </lineage>
</organism>
<dbReference type="InterPro" id="IPR020051">
    <property type="entry name" value="SagB-type_dehydrogenase"/>
</dbReference>
<dbReference type="EMBL" id="CP030050">
    <property type="protein sequence ID" value="QOZ70138.1"/>
    <property type="molecule type" value="Genomic_DNA"/>
</dbReference>
<dbReference type="Proteomes" id="UP000594015">
    <property type="component" value="Chromosome"/>
</dbReference>
<evidence type="ECO:0000313" key="4">
    <source>
        <dbReference type="Proteomes" id="UP000594015"/>
    </source>
</evidence>
<dbReference type="CDD" id="cd02142">
    <property type="entry name" value="McbC_SagB-like_oxidoreductase"/>
    <property type="match status" value="1"/>
</dbReference>
<reference evidence="3 4" key="1">
    <citation type="submission" date="2018-06" db="EMBL/GenBank/DDBJ databases">
        <title>Comparative genomics of Bradyrhizobium nodulating Arachidis hypogaea.</title>
        <authorList>
            <person name="Li Y."/>
        </authorList>
    </citation>
    <scope>NUCLEOTIDE SEQUENCE [LARGE SCALE GENOMIC DNA]</scope>
    <source>
        <strain evidence="3 4">CCBAU 051107</strain>
    </source>
</reference>
<evidence type="ECO:0000256" key="1">
    <source>
        <dbReference type="SAM" id="MobiDB-lite"/>
    </source>
</evidence>
<evidence type="ECO:0000313" key="3">
    <source>
        <dbReference type="EMBL" id="QOZ70138.1"/>
    </source>
</evidence>
<feature type="domain" description="Nitroreductase" evidence="2">
    <location>
        <begin position="197"/>
        <end position="381"/>
    </location>
</feature>
<dbReference type="PANTHER" id="PTHR43745">
    <property type="entry name" value="NITROREDUCTASE MJ1384-RELATED"/>
    <property type="match status" value="1"/>
</dbReference>
<dbReference type="AlphaFoldDB" id="A0AAE7NQH0"/>
<gene>
    <name evidence="3" type="ORF">WN72_30400</name>
</gene>
<dbReference type="GO" id="GO:0016491">
    <property type="term" value="F:oxidoreductase activity"/>
    <property type="evidence" value="ECO:0007669"/>
    <property type="project" value="InterPro"/>
</dbReference>
<proteinExistence type="predicted"/>
<dbReference type="Pfam" id="PF00881">
    <property type="entry name" value="Nitroreductase"/>
    <property type="match status" value="1"/>
</dbReference>
<protein>
    <submittedName>
        <fullName evidence="3">SagB/ThcOx family dehydrogenase</fullName>
    </submittedName>
</protein>
<dbReference type="RefSeq" id="WP_092220827.1">
    <property type="nucleotide sequence ID" value="NZ_CP030050.1"/>
</dbReference>
<feature type="region of interest" description="Disordered" evidence="1">
    <location>
        <begin position="1"/>
        <end position="27"/>
    </location>
</feature>